<proteinExistence type="predicted"/>
<accession>A0ACB9SBG8</accession>
<dbReference type="EMBL" id="CM042880">
    <property type="protein sequence ID" value="KAI4388755.1"/>
    <property type="molecule type" value="Genomic_DNA"/>
</dbReference>
<reference evidence="2" key="1">
    <citation type="journal article" date="2023" name="Front. Plant Sci.">
        <title>Chromosomal-level genome assembly of Melastoma candidum provides insights into trichome evolution.</title>
        <authorList>
            <person name="Zhong Y."/>
            <person name="Wu W."/>
            <person name="Sun C."/>
            <person name="Zou P."/>
            <person name="Liu Y."/>
            <person name="Dai S."/>
            <person name="Zhou R."/>
        </authorList>
    </citation>
    <scope>NUCLEOTIDE SEQUENCE [LARGE SCALE GENOMIC DNA]</scope>
</reference>
<sequence length="110" mass="12165">MFNWESYLERKEEVSCHGGSSGQVFFTGLDSFSFPFVYIYNPVLVLLVKNHTGQDSVRSDVQPPGEPTGTQLQASQGATITTRGPTTGQLSSLHVYWILNLLVNKASRVE</sequence>
<evidence type="ECO:0000313" key="1">
    <source>
        <dbReference type="EMBL" id="KAI4388755.1"/>
    </source>
</evidence>
<gene>
    <name evidence="1" type="ORF">MLD38_001058</name>
</gene>
<comment type="caution">
    <text evidence="1">The sequence shown here is derived from an EMBL/GenBank/DDBJ whole genome shotgun (WGS) entry which is preliminary data.</text>
</comment>
<name>A0ACB9SBG8_9MYRT</name>
<evidence type="ECO:0000313" key="2">
    <source>
        <dbReference type="Proteomes" id="UP001057402"/>
    </source>
</evidence>
<organism evidence="1 2">
    <name type="scientific">Melastoma candidum</name>
    <dbReference type="NCBI Taxonomy" id="119954"/>
    <lineage>
        <taxon>Eukaryota</taxon>
        <taxon>Viridiplantae</taxon>
        <taxon>Streptophyta</taxon>
        <taxon>Embryophyta</taxon>
        <taxon>Tracheophyta</taxon>
        <taxon>Spermatophyta</taxon>
        <taxon>Magnoliopsida</taxon>
        <taxon>eudicotyledons</taxon>
        <taxon>Gunneridae</taxon>
        <taxon>Pentapetalae</taxon>
        <taxon>rosids</taxon>
        <taxon>malvids</taxon>
        <taxon>Myrtales</taxon>
        <taxon>Melastomataceae</taxon>
        <taxon>Melastomatoideae</taxon>
        <taxon>Melastomateae</taxon>
        <taxon>Melastoma</taxon>
    </lineage>
</organism>
<protein>
    <submittedName>
        <fullName evidence="1">Uncharacterized protein</fullName>
    </submittedName>
</protein>
<dbReference type="Proteomes" id="UP001057402">
    <property type="component" value="Chromosome 1"/>
</dbReference>
<keyword evidence="2" id="KW-1185">Reference proteome</keyword>